<evidence type="ECO:0000313" key="2">
    <source>
        <dbReference type="Proteomes" id="UP000245626"/>
    </source>
</evidence>
<reference evidence="1 2" key="1">
    <citation type="journal article" date="2018" name="Mol. Biol. Evol.">
        <title>Broad Genomic Sampling Reveals a Smut Pathogenic Ancestry of the Fungal Clade Ustilaginomycotina.</title>
        <authorList>
            <person name="Kijpornyongpan T."/>
            <person name="Mondo S.J."/>
            <person name="Barry K."/>
            <person name="Sandor L."/>
            <person name="Lee J."/>
            <person name="Lipzen A."/>
            <person name="Pangilinan J."/>
            <person name="LaButti K."/>
            <person name="Hainaut M."/>
            <person name="Henrissat B."/>
            <person name="Grigoriev I.V."/>
            <person name="Spatafora J.W."/>
            <person name="Aime M.C."/>
        </authorList>
    </citation>
    <scope>NUCLEOTIDE SEQUENCE [LARGE SCALE GENOMIC DNA]</scope>
    <source>
        <strain evidence="1 2">SA 807</strain>
    </source>
</reference>
<sequence length="734" mass="78486">MSSAVPSTTSYGPSTSATGSLLLSEPPASSGFSSSFAGGSYRTRTETAPYNYDEQAPRSQQMHHPFPTAEGSEGALGTQGIPYGAQHSFVDQQRSLPVSQESFVPSHTRHQSLGHTGPMGFGGPSSYPASHLGSSYAPYTPSRSGESSHSGHELSSPVSRPSSMATSPNRQRFKNTPYSDPRQGLRGPRPVGAGVGPASNGFSGSSPAMKVEQVFPESDSPRSFKRSGEHMDTQRSPPEHNALLRRPASFPVLGSGNHPGVGHNTPGRNHSMLPGNPSFYDEEDGRRSSFGGSSSFGGPSSFGSVTTVMPGGPMPHRDDGASYPQSIPQLMRASQIAGPPGMPNDPNYSPPSLANTQRAKLELHGNLNDMAIGWSHDEWRGGRRLVQFWRRQEGATIHTTFRPILPSQYVPNSIVVSCIFREDKNECYVTSVDTIYLLEALVASRFTVEEKNRIRRNLEGFRPMTVSKNKRDCERFFKLIMSFPNPKPRNIEKDVKVFPWKILASALSKIISKYSATYEGAIYPEPVVDLGAAPGGTAGALPGVDLAGGNYRDESGGDYQPSSSPGYRDARLAASHDFNRQSQGGYPRGYGGPSSLPHQQHHSQQHEGYVHGQAGLDGNSHGVRRKTSGGQFDFGDFMSPGATSSGSQGMNGIAGGASNGGYSSSSHEHGPSSGNPGYVSAPPTYDSFNTEGGPMYSSSASSSDVGRQQHQHQRSMSGSTLAAATGYYQDERRP</sequence>
<gene>
    <name evidence="1" type="ORF">IE53DRAFT_370673</name>
</gene>
<keyword evidence="2" id="KW-1185">Reference proteome</keyword>
<name>A0ACD0NRD5_9BASI</name>
<dbReference type="EMBL" id="KZ820215">
    <property type="protein sequence ID" value="PWN48371.1"/>
    <property type="molecule type" value="Genomic_DNA"/>
</dbReference>
<evidence type="ECO:0000313" key="1">
    <source>
        <dbReference type="EMBL" id="PWN48371.1"/>
    </source>
</evidence>
<proteinExistence type="predicted"/>
<accession>A0ACD0NRD5</accession>
<protein>
    <submittedName>
        <fullName evidence="1">Uncharacterized protein</fullName>
    </submittedName>
</protein>
<dbReference type="Proteomes" id="UP000245626">
    <property type="component" value="Unassembled WGS sequence"/>
</dbReference>
<organism evidence="1 2">
    <name type="scientific">Violaceomyces palustris</name>
    <dbReference type="NCBI Taxonomy" id="1673888"/>
    <lineage>
        <taxon>Eukaryota</taxon>
        <taxon>Fungi</taxon>
        <taxon>Dikarya</taxon>
        <taxon>Basidiomycota</taxon>
        <taxon>Ustilaginomycotina</taxon>
        <taxon>Ustilaginomycetes</taxon>
        <taxon>Violaceomycetales</taxon>
        <taxon>Violaceomycetaceae</taxon>
        <taxon>Violaceomyces</taxon>
    </lineage>
</organism>